<dbReference type="EMBL" id="BARU01000632">
    <property type="protein sequence ID" value="GAH23104.1"/>
    <property type="molecule type" value="Genomic_DNA"/>
</dbReference>
<proteinExistence type="predicted"/>
<feature type="non-terminal residue" evidence="1">
    <location>
        <position position="102"/>
    </location>
</feature>
<gene>
    <name evidence="1" type="ORF">S03H2_01994</name>
</gene>
<dbReference type="AlphaFoldDB" id="X1F148"/>
<protein>
    <submittedName>
        <fullName evidence="1">Uncharacterized protein</fullName>
    </submittedName>
</protein>
<sequence length="102" mass="11284">MGQSTDLLEGALPANEMTLVWIDFTGGVGNELSHYVTYTHSGTELLREYDSADNTTIVARNLTDVRFTLSNDLVTVTLTSTPERAPRSTVTRTYVIEMRARG</sequence>
<name>X1F148_9ZZZZ</name>
<comment type="caution">
    <text evidence="1">The sequence shown here is derived from an EMBL/GenBank/DDBJ whole genome shotgun (WGS) entry which is preliminary data.</text>
</comment>
<reference evidence="1" key="1">
    <citation type="journal article" date="2014" name="Front. Microbiol.">
        <title>High frequency of phylogenetically diverse reductive dehalogenase-homologous genes in deep subseafloor sedimentary metagenomes.</title>
        <authorList>
            <person name="Kawai M."/>
            <person name="Futagami T."/>
            <person name="Toyoda A."/>
            <person name="Takaki Y."/>
            <person name="Nishi S."/>
            <person name="Hori S."/>
            <person name="Arai W."/>
            <person name="Tsubouchi T."/>
            <person name="Morono Y."/>
            <person name="Uchiyama I."/>
            <person name="Ito T."/>
            <person name="Fujiyama A."/>
            <person name="Inagaki F."/>
            <person name="Takami H."/>
        </authorList>
    </citation>
    <scope>NUCLEOTIDE SEQUENCE</scope>
    <source>
        <strain evidence="1">Expedition CK06-06</strain>
    </source>
</reference>
<accession>X1F148</accession>
<organism evidence="1">
    <name type="scientific">marine sediment metagenome</name>
    <dbReference type="NCBI Taxonomy" id="412755"/>
    <lineage>
        <taxon>unclassified sequences</taxon>
        <taxon>metagenomes</taxon>
        <taxon>ecological metagenomes</taxon>
    </lineage>
</organism>
<evidence type="ECO:0000313" key="1">
    <source>
        <dbReference type="EMBL" id="GAH23104.1"/>
    </source>
</evidence>